<proteinExistence type="predicted"/>
<dbReference type="Proteomes" id="UP000501753">
    <property type="component" value="Chromosome"/>
</dbReference>
<dbReference type="OrthoDB" id="4282245at2"/>
<dbReference type="Proteomes" id="UP000271291">
    <property type="component" value="Chromosome"/>
</dbReference>
<evidence type="ECO:0000313" key="3">
    <source>
        <dbReference type="Proteomes" id="UP000271291"/>
    </source>
</evidence>
<dbReference type="KEGG" id="sgd:ELQ87_26985"/>
<dbReference type="EMBL" id="CP034687">
    <property type="protein sequence ID" value="AZS87468.1"/>
    <property type="molecule type" value="Genomic_DNA"/>
</dbReference>
<reference evidence="2 4" key="1">
    <citation type="submission" date="2018-04" db="EMBL/GenBank/DDBJ databases">
        <title>Complete genome sequences of Streptomyces griseoviridis K61 and characterization of antagonistic properties of biological control agents.</title>
        <authorList>
            <person name="Mariita R.M."/>
            <person name="Sello J.K."/>
        </authorList>
    </citation>
    <scope>NUCLEOTIDE SEQUENCE [LARGE SCALE GENOMIC DNA]</scope>
    <source>
        <strain evidence="2 4">K61</strain>
    </source>
</reference>
<evidence type="ECO:0000313" key="1">
    <source>
        <dbReference type="EMBL" id="AZS87468.1"/>
    </source>
</evidence>
<gene>
    <name evidence="2" type="ORF">DDJ31_12285</name>
    <name evidence="1" type="ORF">ELQ87_26985</name>
</gene>
<dbReference type="AlphaFoldDB" id="A0A3Q9KW84"/>
<keyword evidence="4" id="KW-1185">Reference proteome</keyword>
<name>A0A3Q9KW84_STRGD</name>
<organism evidence="1 3">
    <name type="scientific">Streptomyces griseoviridis</name>
    <dbReference type="NCBI Taxonomy" id="45398"/>
    <lineage>
        <taxon>Bacteria</taxon>
        <taxon>Bacillati</taxon>
        <taxon>Actinomycetota</taxon>
        <taxon>Actinomycetes</taxon>
        <taxon>Kitasatosporales</taxon>
        <taxon>Streptomycetaceae</taxon>
        <taxon>Streptomyces</taxon>
    </lineage>
</organism>
<protein>
    <submittedName>
        <fullName evidence="1">Uncharacterized protein</fullName>
    </submittedName>
</protein>
<accession>A0A3Q9KW84</accession>
<evidence type="ECO:0000313" key="4">
    <source>
        <dbReference type="Proteomes" id="UP000501753"/>
    </source>
</evidence>
<evidence type="ECO:0000313" key="2">
    <source>
        <dbReference type="EMBL" id="QCN85685.1"/>
    </source>
</evidence>
<dbReference type="RefSeq" id="WP_127180262.1">
    <property type="nucleotide sequence ID" value="NZ_CP029078.1"/>
</dbReference>
<dbReference type="EMBL" id="CP029078">
    <property type="protein sequence ID" value="QCN85685.1"/>
    <property type="molecule type" value="Genomic_DNA"/>
</dbReference>
<reference evidence="1 3" key="2">
    <citation type="submission" date="2018-12" db="EMBL/GenBank/DDBJ databases">
        <title>Streptomyces griseoviridis F1-27 complete genome.</title>
        <authorList>
            <person name="Mariita R.M."/>
            <person name="Sello J.K."/>
        </authorList>
    </citation>
    <scope>NUCLEOTIDE SEQUENCE [LARGE SCALE GENOMIC DNA]</scope>
    <source>
        <strain evidence="1 3">F1-27</strain>
    </source>
</reference>
<sequence>MSEPRPSRTRDCRSQREYRVTGRGQIWDVDGQQVGEVASGTLFFRQDVADYPRPVHDRFYGTVDEVISGSPTGYVLRKKLEYVATVEVCA</sequence>